<name>A0AAV7U8H9_PLEWA</name>
<accession>A0AAV7U8H9</accession>
<reference evidence="2" key="1">
    <citation type="journal article" date="2022" name="bioRxiv">
        <title>Sequencing and chromosome-scale assembly of the giantPleurodeles waltlgenome.</title>
        <authorList>
            <person name="Brown T."/>
            <person name="Elewa A."/>
            <person name="Iarovenko S."/>
            <person name="Subramanian E."/>
            <person name="Araus A.J."/>
            <person name="Petzold A."/>
            <person name="Susuki M."/>
            <person name="Suzuki K.-i.T."/>
            <person name="Hayashi T."/>
            <person name="Toyoda A."/>
            <person name="Oliveira C."/>
            <person name="Osipova E."/>
            <person name="Leigh N.D."/>
            <person name="Simon A."/>
            <person name="Yun M.H."/>
        </authorList>
    </citation>
    <scope>NUCLEOTIDE SEQUENCE</scope>
    <source>
        <strain evidence="2">20211129_DDA</strain>
        <tissue evidence="2">Liver</tissue>
    </source>
</reference>
<keyword evidence="3" id="KW-1185">Reference proteome</keyword>
<comment type="caution">
    <text evidence="2">The sequence shown here is derived from an EMBL/GenBank/DDBJ whole genome shotgun (WGS) entry which is preliminary data.</text>
</comment>
<dbReference type="AlphaFoldDB" id="A0AAV7U8H9"/>
<evidence type="ECO:0000256" key="1">
    <source>
        <dbReference type="SAM" id="MobiDB-lite"/>
    </source>
</evidence>
<feature type="region of interest" description="Disordered" evidence="1">
    <location>
        <begin position="25"/>
        <end position="152"/>
    </location>
</feature>
<organism evidence="2 3">
    <name type="scientific">Pleurodeles waltl</name>
    <name type="common">Iberian ribbed newt</name>
    <dbReference type="NCBI Taxonomy" id="8319"/>
    <lineage>
        <taxon>Eukaryota</taxon>
        <taxon>Metazoa</taxon>
        <taxon>Chordata</taxon>
        <taxon>Craniata</taxon>
        <taxon>Vertebrata</taxon>
        <taxon>Euteleostomi</taxon>
        <taxon>Amphibia</taxon>
        <taxon>Batrachia</taxon>
        <taxon>Caudata</taxon>
        <taxon>Salamandroidea</taxon>
        <taxon>Salamandridae</taxon>
        <taxon>Pleurodelinae</taxon>
        <taxon>Pleurodeles</taxon>
    </lineage>
</organism>
<feature type="compositionally biased region" description="Basic and acidic residues" evidence="1">
    <location>
        <begin position="80"/>
        <end position="122"/>
    </location>
</feature>
<gene>
    <name evidence="2" type="ORF">NDU88_001747</name>
</gene>
<dbReference type="Proteomes" id="UP001066276">
    <property type="component" value="Chromosome 3_1"/>
</dbReference>
<sequence length="177" mass="19866">MCNGAPVTETPSAKQVAIATLKTGIGKCTRGTLERNDSAGRDDFLIMKERLGDDQEKRQRDDHGGRQEGEKQVDAISQGEDTRKMEEENKGENKAGKEPETTENPTRDTEAKRSDKEEESRGPRGSYHLGGGEEPSRKEDITKGPHHDPGGEWLYKVQRYMHDNCVNWGGLRGTRWK</sequence>
<evidence type="ECO:0000313" key="2">
    <source>
        <dbReference type="EMBL" id="KAJ1184951.1"/>
    </source>
</evidence>
<feature type="compositionally biased region" description="Basic and acidic residues" evidence="1">
    <location>
        <begin position="134"/>
        <end position="150"/>
    </location>
</feature>
<protein>
    <submittedName>
        <fullName evidence="2">Uncharacterized protein</fullName>
    </submittedName>
</protein>
<dbReference type="EMBL" id="JANPWB010000005">
    <property type="protein sequence ID" value="KAJ1184951.1"/>
    <property type="molecule type" value="Genomic_DNA"/>
</dbReference>
<feature type="compositionally biased region" description="Basic and acidic residues" evidence="1">
    <location>
        <begin position="32"/>
        <end position="73"/>
    </location>
</feature>
<evidence type="ECO:0000313" key="3">
    <source>
        <dbReference type="Proteomes" id="UP001066276"/>
    </source>
</evidence>
<proteinExistence type="predicted"/>